<dbReference type="Gene3D" id="3.60.21.10">
    <property type="match status" value="1"/>
</dbReference>
<dbReference type="PANTHER" id="PTHR42850">
    <property type="entry name" value="METALLOPHOSPHOESTERASE"/>
    <property type="match status" value="1"/>
</dbReference>
<evidence type="ECO:0000256" key="1">
    <source>
        <dbReference type="ARBA" id="ARBA00008950"/>
    </source>
</evidence>
<dbReference type="InterPro" id="IPR029052">
    <property type="entry name" value="Metallo-depent_PP-like"/>
</dbReference>
<dbReference type="GO" id="GO:0005737">
    <property type="term" value="C:cytoplasm"/>
    <property type="evidence" value="ECO:0007669"/>
    <property type="project" value="TreeGrafter"/>
</dbReference>
<organism evidence="3 4">
    <name type="scientific">Deinococcus ficus</name>
    <dbReference type="NCBI Taxonomy" id="317577"/>
    <lineage>
        <taxon>Bacteria</taxon>
        <taxon>Thermotogati</taxon>
        <taxon>Deinococcota</taxon>
        <taxon>Deinococci</taxon>
        <taxon>Deinococcales</taxon>
        <taxon>Deinococcaceae</taxon>
        <taxon>Deinococcus</taxon>
    </lineage>
</organism>
<accession>A0A221SZ96</accession>
<gene>
    <name evidence="3" type="ORF">DFI_01220</name>
</gene>
<evidence type="ECO:0000313" key="3">
    <source>
        <dbReference type="EMBL" id="ASN81926.1"/>
    </source>
</evidence>
<dbReference type="SUPFAM" id="SSF56300">
    <property type="entry name" value="Metallo-dependent phosphatases"/>
    <property type="match status" value="1"/>
</dbReference>
<dbReference type="RefSeq" id="WP_027463566.1">
    <property type="nucleotide sequence ID" value="NZ_BNAK01000007.1"/>
</dbReference>
<dbReference type="Pfam" id="PF12850">
    <property type="entry name" value="Metallophos_2"/>
    <property type="match status" value="1"/>
</dbReference>
<keyword evidence="4" id="KW-1185">Reference proteome</keyword>
<dbReference type="InterPro" id="IPR011152">
    <property type="entry name" value="Pesterase_MJ0912"/>
</dbReference>
<dbReference type="STRING" id="317577.GCA_000419625_00904"/>
<proteinExistence type="inferred from homology"/>
<dbReference type="InterPro" id="IPR050126">
    <property type="entry name" value="Ap4A_hydrolase"/>
</dbReference>
<reference evidence="3 4" key="1">
    <citation type="submission" date="2017-05" db="EMBL/GenBank/DDBJ databases">
        <title>The complete genome sequence of Deinococcus ficus isolated from the rhizosphere of the Ficus religiosa L. in Taiwan.</title>
        <authorList>
            <person name="Wu K.-M."/>
            <person name="Liao T.-L."/>
            <person name="Liu Y.-M."/>
            <person name="Young C.-C."/>
            <person name="Tsai S.-F."/>
        </authorList>
    </citation>
    <scope>NUCLEOTIDE SEQUENCE [LARGE SCALE GENOMIC DNA]</scope>
    <source>
        <strain evidence="3 4">CC-FR2-10</strain>
    </source>
</reference>
<protein>
    <submittedName>
        <fullName evidence="3">Metallophosphoesterase</fullName>
    </submittedName>
</protein>
<dbReference type="AlphaFoldDB" id="A0A221SZ96"/>
<dbReference type="PANTHER" id="PTHR42850:SF2">
    <property type="entry name" value="BLL5683 PROTEIN"/>
    <property type="match status" value="1"/>
</dbReference>
<dbReference type="InterPro" id="IPR024654">
    <property type="entry name" value="Calcineurin-like_PHP_lpxH"/>
</dbReference>
<name>A0A221SZ96_9DEIO</name>
<evidence type="ECO:0000259" key="2">
    <source>
        <dbReference type="Pfam" id="PF12850"/>
    </source>
</evidence>
<dbReference type="GO" id="GO:0016791">
    <property type="term" value="F:phosphatase activity"/>
    <property type="evidence" value="ECO:0007669"/>
    <property type="project" value="TreeGrafter"/>
</dbReference>
<sequence>MRGVRLLLLSDIHANITALEAVLKDAGTRRFDQVVCLGDAVGYGSHANEVLDVLRDLDPVCIQGNHEHMLLGLAGGADSGRQSVVYAALRAQLERLTPAHLEWLRLWRDGVDDPEVGARYRHGTPLSLDDYTDSVTAAREAFQGWQGRLGFVGHTHTPAVFATLNAPVGEWIKSQTFAEGGSYLVPPTARVILNPGSVGQPRDGNPQASYGVYDTARNHFEVVRVTYDVERAGALIREAGLPEVLAARLTLGK</sequence>
<comment type="similarity">
    <text evidence="1">Belongs to the metallophosphoesterase superfamily. YfcE family.</text>
</comment>
<dbReference type="Proteomes" id="UP000259030">
    <property type="component" value="Chromosome"/>
</dbReference>
<feature type="domain" description="Calcineurin-like phosphoesterase" evidence="2">
    <location>
        <begin position="5"/>
        <end position="216"/>
    </location>
</feature>
<dbReference type="KEGG" id="dfc:DFI_01220"/>
<dbReference type="PIRSF" id="PIRSF000883">
    <property type="entry name" value="Pesterase_MJ0912"/>
    <property type="match status" value="1"/>
</dbReference>
<evidence type="ECO:0000313" key="4">
    <source>
        <dbReference type="Proteomes" id="UP000259030"/>
    </source>
</evidence>
<dbReference type="EMBL" id="CP021081">
    <property type="protein sequence ID" value="ASN81926.1"/>
    <property type="molecule type" value="Genomic_DNA"/>
</dbReference>